<dbReference type="InterPro" id="IPR049349">
    <property type="entry name" value="DUF2264_N"/>
</dbReference>
<gene>
    <name evidence="2" type="ORF">SAM40697_6667</name>
</gene>
<dbReference type="InterPro" id="IPR016624">
    <property type="entry name" value="UCP014753"/>
</dbReference>
<feature type="domain" description="DUF2264" evidence="1">
    <location>
        <begin position="15"/>
        <end position="366"/>
    </location>
</feature>
<keyword evidence="3" id="KW-1185">Reference proteome</keyword>
<evidence type="ECO:0000313" key="3">
    <source>
        <dbReference type="Proteomes" id="UP000076720"/>
    </source>
</evidence>
<dbReference type="Pfam" id="PF10022">
    <property type="entry name" value="DUF2264"/>
    <property type="match status" value="1"/>
</dbReference>
<evidence type="ECO:0000259" key="1">
    <source>
        <dbReference type="Pfam" id="PF10022"/>
    </source>
</evidence>
<reference evidence="3" key="1">
    <citation type="submission" date="2015-10" db="EMBL/GenBank/DDBJ databases">
        <title>Complete genome sequence of Streptomyces ambofaciens DSM 40697.</title>
        <authorList>
            <person name="Thibessard A."/>
            <person name="Leblond P."/>
        </authorList>
    </citation>
    <scope>NUCLEOTIDE SEQUENCE [LARGE SCALE GENOMIC DNA]</scope>
    <source>
        <strain evidence="3">DSM 40697</strain>
    </source>
</reference>
<dbReference type="Proteomes" id="UP000076720">
    <property type="component" value="Chromosome"/>
</dbReference>
<dbReference type="EMBL" id="CP012949">
    <property type="protein sequence ID" value="ANB10620.1"/>
    <property type="molecule type" value="Genomic_DNA"/>
</dbReference>
<dbReference type="PANTHER" id="PTHR35339">
    <property type="entry name" value="LINALOOL DEHYDRATASE_ISOMERASE DOMAIN-CONTAINING PROTEIN"/>
    <property type="match status" value="1"/>
</dbReference>
<sequence length="673" mass="73371">MPPEDRVLSPHTGWTRAHWEHTADRLLAAVRPYASSTHALIDLPGPAGRAGRLCDGLEGFARTFLLAAFRLARTGDQDPAGLAEWYARGLAAGTDPSSPERWPTLHENGQAKVEAASIVIALHETRPYIWDRLDDSVRQRVAEWLADAVGQPVSRNNWAWFQGVTNAFLRSVGGPWSPADVAAVMELNEEFYVGDGWYADGTDRTADYRRFDYYSGWAMHFYPAWFCRIAASSDYDEQEKTYRGRLSRYLLDAVHLVGSDGAPMFQGRSLTYRFATTAPFWAGALLDADPLSPGVTRRLTSGVLRYFLDGGCVDERGLLSLGWRGAFPAIRQPYSGPASPYWASKGFAGLLLPADHPVWTSTEEPLPVERTDTEFPLPAPGWLVSGTRDDGIVRLVQHGGDHADPRFLETDDSVYARHVYATAAGPAVGGSADVRPVDAHVCLLRADGTPSLRRPWERIRLEGRVGVSRHRAHWLDGETPDYFVPDSTQFTGGPVLTTASVLHRGVEVRLARADAWHSRHTVSGQAPGADGPTDSGPWKLRMSGLPVADEQPVHADLGPARAEVRSDGGLISRVVGLLGLDEAAVDHADGTNAYGPHAAVPSVTGHQYVRFGEVYAAALVLAGTPAVASFAEEVDVDITNDTRGSTVRVMWPDGHRDVVRLDPPSTDNSKESR</sequence>
<protein>
    <recommendedName>
        <fullName evidence="1">DUF2264 domain-containing protein</fullName>
    </recommendedName>
</protein>
<dbReference type="PANTHER" id="PTHR35339:SF4">
    <property type="entry name" value="LINALOOL DEHYDRATASE_ISOMERASE DOMAIN-CONTAINING PROTEIN"/>
    <property type="match status" value="1"/>
</dbReference>
<evidence type="ECO:0000313" key="2">
    <source>
        <dbReference type="EMBL" id="ANB10620.1"/>
    </source>
</evidence>
<accession>A0ABM6B9L9</accession>
<reference evidence="2 3" key="2">
    <citation type="journal article" date="2016" name="Genome Announc.">
        <title>Complete Genome Sequence of Streptomyces ambofaciens DSM 40697, a Paradigm for Genome Plasticity Studies.</title>
        <authorList>
            <person name="Thibessard A."/>
            <person name="Leblond P."/>
        </authorList>
    </citation>
    <scope>NUCLEOTIDE SEQUENCE [LARGE SCALE GENOMIC DNA]</scope>
    <source>
        <strain evidence="2 3">DSM 40697</strain>
    </source>
</reference>
<name>A0ABM6B9L9_STRAM</name>
<organism evidence="2 3">
    <name type="scientific">Streptomyces ambofaciens</name>
    <dbReference type="NCBI Taxonomy" id="1889"/>
    <lineage>
        <taxon>Bacteria</taxon>
        <taxon>Bacillati</taxon>
        <taxon>Actinomycetota</taxon>
        <taxon>Actinomycetes</taxon>
        <taxon>Kitasatosporales</taxon>
        <taxon>Streptomycetaceae</taxon>
        <taxon>Streptomyces</taxon>
    </lineage>
</organism>
<proteinExistence type="predicted"/>